<gene>
    <name evidence="2" type="ORF">PHMEG_00017863</name>
</gene>
<reference evidence="3" key="1">
    <citation type="submission" date="2017-03" db="EMBL/GenBank/DDBJ databases">
        <title>Phytopthora megakarya and P. palmivora, two closely related causual agents of cacao black pod achieved similar genome size and gene model numbers by different mechanisms.</title>
        <authorList>
            <person name="Ali S."/>
            <person name="Shao J."/>
            <person name="Larry D.J."/>
            <person name="Kronmiller B."/>
            <person name="Shen D."/>
            <person name="Strem M.D."/>
            <person name="Melnick R.L."/>
            <person name="Guiltinan M.J."/>
            <person name="Tyler B.M."/>
            <person name="Meinhardt L.W."/>
            <person name="Bailey B.A."/>
        </authorList>
    </citation>
    <scope>NUCLEOTIDE SEQUENCE [LARGE SCALE GENOMIC DNA]</scope>
    <source>
        <strain evidence="3">zdho120</strain>
    </source>
</reference>
<dbReference type="Proteomes" id="UP000198211">
    <property type="component" value="Unassembled WGS sequence"/>
</dbReference>
<dbReference type="CDD" id="cd09272">
    <property type="entry name" value="RNase_HI_RT_Ty1"/>
    <property type="match status" value="1"/>
</dbReference>
<dbReference type="AlphaFoldDB" id="A0A225VXC2"/>
<evidence type="ECO:0000313" key="2">
    <source>
        <dbReference type="EMBL" id="OWZ09437.1"/>
    </source>
</evidence>
<protein>
    <submittedName>
        <fullName evidence="2">Integrase, catalytic core protein</fullName>
    </submittedName>
</protein>
<dbReference type="PANTHER" id="PTHR11439">
    <property type="entry name" value="GAG-POL-RELATED RETROTRANSPOSON"/>
    <property type="match status" value="1"/>
</dbReference>
<evidence type="ECO:0000313" key="3">
    <source>
        <dbReference type="Proteomes" id="UP000198211"/>
    </source>
</evidence>
<comment type="caution">
    <text evidence="2">The sequence shown here is derived from an EMBL/GenBank/DDBJ whole genome shotgun (WGS) entry which is preliminary data.</text>
</comment>
<dbReference type="InterPro" id="IPR013103">
    <property type="entry name" value="RVT_2"/>
</dbReference>
<proteinExistence type="predicted"/>
<name>A0A225VXC2_9STRA</name>
<dbReference type="EMBL" id="NBNE01002792">
    <property type="protein sequence ID" value="OWZ09437.1"/>
    <property type="molecule type" value="Genomic_DNA"/>
</dbReference>
<keyword evidence="3" id="KW-1185">Reference proteome</keyword>
<dbReference type="OrthoDB" id="126237at2759"/>
<dbReference type="STRING" id="4795.A0A225VXC2"/>
<organism evidence="2 3">
    <name type="scientific">Phytophthora megakarya</name>
    <dbReference type="NCBI Taxonomy" id="4795"/>
    <lineage>
        <taxon>Eukaryota</taxon>
        <taxon>Sar</taxon>
        <taxon>Stramenopiles</taxon>
        <taxon>Oomycota</taxon>
        <taxon>Peronosporomycetes</taxon>
        <taxon>Peronosporales</taxon>
        <taxon>Peronosporaceae</taxon>
        <taxon>Phytophthora</taxon>
    </lineage>
</organism>
<dbReference type="PANTHER" id="PTHR11439:SF491">
    <property type="entry name" value="INTEGRASE CATALYTIC DOMAIN-CONTAINING PROTEIN"/>
    <property type="match status" value="1"/>
</dbReference>
<sequence length="595" mass="67988">MLVFVGPVMNAMIMLILQYPKLPGVQAYAIVRRRPSKFNDFVVYAMICNVNDSPHWHEKEIRLPHSYREAMNSPQHAEWREGMEKEMQAMKDKDVLELVPEDEVPDGKTLLRTMWRFQVKTDNLGCVTRFRPRLVACGNSQKAGIDFDFDEIFSPVARMASFRLLVALCVNLGLTPWQCDINTAYLNAALKIVQYVRWIAGFPCQKGHVYRVNQALYGLHQSGREWNMELRNWLVNKGFSLCTTEPCLYFYRSGTILVLLMIYVDDVICATNCENFKVTLFNDLNEKYGIKDLGLLHEYLGVEIVMNKQGAFIQQKKYCEHLLERFGMADAHGCRSPMETNIRIDPAKDDGNDEPQFAYRSAVGALMYLATSTRPDIAFARSRQRNCNIAFAVGYLSRFVEKPTTKLCGMVKRLMRYLVMTIDKGILYKRPDSTQTRLTLNGYCDSDWGNCPQTRKSVTGYTIMLAGGAISWAARRQSVVAQSTAEAEYVASCEATMDGKGILNILWELFPEYPTEFHLGIDNKAALALATNPTYNRKTRHIELRWHFVREEAEKGVVNLFKVAGTENSTSFEKKQKKELSISLRLQALKTPPTY</sequence>
<accession>A0A225VXC2</accession>
<evidence type="ECO:0000259" key="1">
    <source>
        <dbReference type="Pfam" id="PF07727"/>
    </source>
</evidence>
<feature type="domain" description="Reverse transcriptase Ty1/copia-type" evidence="1">
    <location>
        <begin position="104"/>
        <end position="339"/>
    </location>
</feature>
<dbReference type="Pfam" id="PF07727">
    <property type="entry name" value="RVT_2"/>
    <property type="match status" value="1"/>
</dbReference>